<keyword evidence="3 15" id="KW-0813">Transport</keyword>
<dbReference type="Pfam" id="PF00690">
    <property type="entry name" value="Cation_ATPase_N"/>
    <property type="match status" value="1"/>
</dbReference>
<dbReference type="Gene3D" id="1.20.5.170">
    <property type="match status" value="1"/>
</dbReference>
<dbReference type="SUPFAM" id="SSF81653">
    <property type="entry name" value="Calcium ATPase, transduction domain A"/>
    <property type="match status" value="1"/>
</dbReference>
<keyword evidence="8 15" id="KW-0067">ATP-binding</keyword>
<dbReference type="SUPFAM" id="SSF81665">
    <property type="entry name" value="Calcium ATPase, transmembrane domain M"/>
    <property type="match status" value="1"/>
</dbReference>
<dbReference type="Pfam" id="PF12515">
    <property type="entry name" value="CaATP_NAI"/>
    <property type="match status" value="1"/>
</dbReference>
<evidence type="ECO:0000256" key="13">
    <source>
        <dbReference type="ARBA" id="ARBA00023136"/>
    </source>
</evidence>
<dbReference type="InterPro" id="IPR018303">
    <property type="entry name" value="ATPase_P-typ_P_site"/>
</dbReference>
<dbReference type="Gene3D" id="1.20.1110.10">
    <property type="entry name" value="Calcium-transporting ATPase, transmembrane domain"/>
    <property type="match status" value="1"/>
</dbReference>
<evidence type="ECO:0000259" key="16">
    <source>
        <dbReference type="SMART" id="SM00831"/>
    </source>
</evidence>
<comment type="similarity">
    <text evidence="2 15">Belongs to the cation transport ATPase (P-type) (TC 3.A.3) family. Type IIB subfamily.</text>
</comment>
<keyword evidence="13 15" id="KW-0472">Membrane</keyword>
<evidence type="ECO:0000256" key="14">
    <source>
        <dbReference type="ARBA" id="ARBA00048694"/>
    </source>
</evidence>
<dbReference type="InterPro" id="IPR001757">
    <property type="entry name" value="P_typ_ATPase"/>
</dbReference>
<dbReference type="Gene3D" id="3.40.50.1000">
    <property type="entry name" value="HAD superfamily/HAD-like"/>
    <property type="match status" value="1"/>
</dbReference>
<feature type="transmembrane region" description="Helical" evidence="15">
    <location>
        <begin position="196"/>
        <end position="214"/>
    </location>
</feature>
<keyword evidence="4 15" id="KW-0109">Calcium transport</keyword>
<feature type="transmembrane region" description="Helical" evidence="15">
    <location>
        <begin position="389"/>
        <end position="419"/>
    </location>
</feature>
<dbReference type="Pfam" id="PF00122">
    <property type="entry name" value="E1-E2_ATPase"/>
    <property type="match status" value="1"/>
</dbReference>
<dbReference type="InterPro" id="IPR059000">
    <property type="entry name" value="ATPase_P-type_domA"/>
</dbReference>
<dbReference type="EMBL" id="JASCZI010001567">
    <property type="protein sequence ID" value="MED6115191.1"/>
    <property type="molecule type" value="Genomic_DNA"/>
</dbReference>
<evidence type="ECO:0000256" key="15">
    <source>
        <dbReference type="RuleBase" id="RU361146"/>
    </source>
</evidence>
<evidence type="ECO:0000256" key="2">
    <source>
        <dbReference type="ARBA" id="ARBA00006124"/>
    </source>
</evidence>
<organism evidence="17 18">
    <name type="scientific">Stylosanthes scabra</name>
    <dbReference type="NCBI Taxonomy" id="79078"/>
    <lineage>
        <taxon>Eukaryota</taxon>
        <taxon>Viridiplantae</taxon>
        <taxon>Streptophyta</taxon>
        <taxon>Embryophyta</taxon>
        <taxon>Tracheophyta</taxon>
        <taxon>Spermatophyta</taxon>
        <taxon>Magnoliopsida</taxon>
        <taxon>eudicotyledons</taxon>
        <taxon>Gunneridae</taxon>
        <taxon>Pentapetalae</taxon>
        <taxon>rosids</taxon>
        <taxon>fabids</taxon>
        <taxon>Fabales</taxon>
        <taxon>Fabaceae</taxon>
        <taxon>Papilionoideae</taxon>
        <taxon>50 kb inversion clade</taxon>
        <taxon>dalbergioids sensu lato</taxon>
        <taxon>Dalbergieae</taxon>
        <taxon>Pterocarpus clade</taxon>
        <taxon>Stylosanthes</taxon>
    </lineage>
</organism>
<evidence type="ECO:0000256" key="5">
    <source>
        <dbReference type="ARBA" id="ARBA00022692"/>
    </source>
</evidence>
<reference evidence="17 18" key="1">
    <citation type="journal article" date="2023" name="Plants (Basel)">
        <title>Bridging the Gap: Combining Genomics and Transcriptomics Approaches to Understand Stylosanthes scabra, an Orphan Legume from the Brazilian Caatinga.</title>
        <authorList>
            <person name="Ferreira-Neto J.R.C."/>
            <person name="da Silva M.D."/>
            <person name="Binneck E."/>
            <person name="de Melo N.F."/>
            <person name="da Silva R.H."/>
            <person name="de Melo A.L.T.M."/>
            <person name="Pandolfi V."/>
            <person name="Bustamante F.O."/>
            <person name="Brasileiro-Vidal A.C."/>
            <person name="Benko-Iseppon A.M."/>
        </authorList>
    </citation>
    <scope>NUCLEOTIDE SEQUENCE [LARGE SCALE GENOMIC DNA]</scope>
    <source>
        <tissue evidence="17">Leaves</tissue>
    </source>
</reference>
<keyword evidence="11 15" id="KW-1133">Transmembrane helix</keyword>
<dbReference type="PRINTS" id="PR00121">
    <property type="entry name" value="NAKATPASE"/>
</dbReference>
<evidence type="ECO:0000256" key="4">
    <source>
        <dbReference type="ARBA" id="ARBA00022568"/>
    </source>
</evidence>
<keyword evidence="12 15" id="KW-0406">Ion transport</keyword>
<evidence type="ECO:0000256" key="6">
    <source>
        <dbReference type="ARBA" id="ARBA00022741"/>
    </source>
</evidence>
<dbReference type="Gene3D" id="2.70.150.10">
    <property type="entry name" value="Calcium-transporting ATPase, cytoplasmic transduction domain A"/>
    <property type="match status" value="1"/>
</dbReference>
<evidence type="ECO:0000256" key="3">
    <source>
        <dbReference type="ARBA" id="ARBA00022448"/>
    </source>
</evidence>
<comment type="subcellular location">
    <subcellularLocation>
        <location evidence="1 15">Membrane</location>
        <topology evidence="1 15">Multi-pass membrane protein</topology>
    </subcellularLocation>
</comment>
<proteinExistence type="inferred from homology"/>
<gene>
    <name evidence="17" type="primary">ACA2_3</name>
    <name evidence="17" type="ORF">PIB30_087859</name>
</gene>
<feature type="transmembrane region" description="Helical" evidence="15">
    <location>
        <begin position="166"/>
        <end position="184"/>
    </location>
</feature>
<keyword evidence="10" id="KW-0112">Calmodulin-binding</keyword>
<feature type="domain" description="Cation-transporting P-type ATPase N-terminal" evidence="16">
    <location>
        <begin position="108"/>
        <end position="183"/>
    </location>
</feature>
<dbReference type="SUPFAM" id="SSF81660">
    <property type="entry name" value="Metal cation-transporting ATPase, ATP-binding domain N"/>
    <property type="match status" value="1"/>
</dbReference>
<dbReference type="NCBIfam" id="TIGR01494">
    <property type="entry name" value="ATPase_P-type"/>
    <property type="match status" value="1"/>
</dbReference>
<evidence type="ECO:0000256" key="8">
    <source>
        <dbReference type="ARBA" id="ARBA00022840"/>
    </source>
</evidence>
<protein>
    <recommendedName>
        <fullName evidence="15">Calcium-transporting ATPase</fullName>
        <ecNumber evidence="15">7.2.2.10</ecNumber>
    </recommendedName>
</protein>
<comment type="catalytic activity">
    <reaction evidence="14 15">
        <text>Ca(2+)(in) + ATP + H2O = Ca(2+)(out) + ADP + phosphate + H(+)</text>
        <dbReference type="Rhea" id="RHEA:18105"/>
        <dbReference type="ChEBI" id="CHEBI:15377"/>
        <dbReference type="ChEBI" id="CHEBI:15378"/>
        <dbReference type="ChEBI" id="CHEBI:29108"/>
        <dbReference type="ChEBI" id="CHEBI:30616"/>
        <dbReference type="ChEBI" id="CHEBI:43474"/>
        <dbReference type="ChEBI" id="CHEBI:456216"/>
        <dbReference type="EC" id="7.2.2.10"/>
    </reaction>
</comment>
<comment type="caution">
    <text evidence="17">The sequence shown here is derived from an EMBL/GenBank/DDBJ whole genome shotgun (WGS) entry which is preliminary data.</text>
</comment>
<dbReference type="InterPro" id="IPR023298">
    <property type="entry name" value="ATPase_P-typ_TM_dom_sf"/>
</dbReference>
<evidence type="ECO:0000256" key="10">
    <source>
        <dbReference type="ARBA" id="ARBA00022860"/>
    </source>
</evidence>
<comment type="caution">
    <text evidence="15">Lacks conserved residue(s) required for the propagation of feature annotation.</text>
</comment>
<evidence type="ECO:0000256" key="1">
    <source>
        <dbReference type="ARBA" id="ARBA00004141"/>
    </source>
</evidence>
<dbReference type="InterPro" id="IPR024750">
    <property type="entry name" value="Ca_ATPase_N_dom"/>
</dbReference>
<evidence type="ECO:0000256" key="12">
    <source>
        <dbReference type="ARBA" id="ARBA00023065"/>
    </source>
</evidence>
<evidence type="ECO:0000256" key="9">
    <source>
        <dbReference type="ARBA" id="ARBA00022842"/>
    </source>
</evidence>
<keyword evidence="5 15" id="KW-0812">Transmembrane</keyword>
<dbReference type="PANTHER" id="PTHR24093">
    <property type="entry name" value="CATION TRANSPORTING ATPASE"/>
    <property type="match status" value="1"/>
</dbReference>
<evidence type="ECO:0000313" key="17">
    <source>
        <dbReference type="EMBL" id="MED6115191.1"/>
    </source>
</evidence>
<dbReference type="PRINTS" id="PR00119">
    <property type="entry name" value="CATATPASE"/>
</dbReference>
<name>A0ABU6QUN2_9FABA</name>
<dbReference type="InterPro" id="IPR004014">
    <property type="entry name" value="ATPase_P-typ_cation-transptr_N"/>
</dbReference>
<dbReference type="InterPro" id="IPR023214">
    <property type="entry name" value="HAD_sf"/>
</dbReference>
<dbReference type="InterPro" id="IPR023299">
    <property type="entry name" value="ATPase_P-typ_cyto_dom_N"/>
</dbReference>
<dbReference type="PANTHER" id="PTHR24093:SF453">
    <property type="entry name" value="CALCIUM-TRANSPORTING ATPASE"/>
    <property type="match status" value="1"/>
</dbReference>
<dbReference type="EC" id="7.2.2.10" evidence="15"/>
<dbReference type="SMART" id="SM00831">
    <property type="entry name" value="Cation_ATPase_N"/>
    <property type="match status" value="1"/>
</dbReference>
<keyword evidence="6 15" id="KW-0547">Nucleotide-binding</keyword>
<keyword evidence="9" id="KW-0460">Magnesium</keyword>
<accession>A0ABU6QUN2</accession>
<dbReference type="InterPro" id="IPR008250">
    <property type="entry name" value="ATPase_P-typ_transduc_dom_A_sf"/>
</dbReference>
<dbReference type="NCBIfam" id="TIGR01517">
    <property type="entry name" value="ATPase-IIB_Ca"/>
    <property type="match status" value="1"/>
</dbReference>
<sequence length="674" mass="73254">MENYLNENFGGVKSKNSDGESLGRWRTLCGVVKNPKRRFRFTANLSKREEAAAMRRTNQLTVPLMKNKTAGVQVGDYTVPQHVKAAGFQIDAEELGSIVEGHDVKKLKFHGGVNGIAQKLSTSTTKGLSDSYESQHRREEIFGVNQFTEAEVRSFWVYVFEALHDMTLMILGVCAVVSLIVGIATEGWPKGAHDGLGIVMSILLVVFVTATSDYRQSLQFKDLDKEKKKISVQTTRNGYRQKMSIYNLLPGDIVHLAIGDQVPADGLFVSGFSVSIDESSLTGESEPVMVTSQTPFLLSGTKVQDGSCTMMVTTVGMRTQWGKLMATLSEGGDDETPLQVKLNGVATIIGKIGLFFSVITFVVLVKGLMGKKINEGRFWWWSSEDCLEMLEYFAIAVTIVVVAVPEGLPLAVTLSLAFAMKKMMNDKALVRHLAACETMGSATTICSDKTGTLTTNRMTVVKTCICMKVNEVANNKVFEKLPDLALKLLLQSIFNNTGGEVVVNKMGKRGILGTPTESAILEFGLSLGGEPQAEREKCQLIKVEPFNSEKKRMGVVVKLHDGGGFRAHCKGASEIILAACDKVINSNGEIVSLDQEASNYLSKTINQFASEALRTLCLAYMELENGFSSEEHIPSSGYTCIGIVGIKDPVRPGVKESVAVCRSAGITKNSGGVV</sequence>
<dbReference type="PROSITE" id="PS00154">
    <property type="entry name" value="ATPASE_E1_E2"/>
    <property type="match status" value="1"/>
</dbReference>
<comment type="function">
    <text evidence="15">Catalyzes the hydrolysis of ATP coupled with the transport of calcium.</text>
</comment>
<evidence type="ECO:0000256" key="7">
    <source>
        <dbReference type="ARBA" id="ARBA00022837"/>
    </source>
</evidence>
<dbReference type="InterPro" id="IPR006408">
    <property type="entry name" value="P-type_ATPase_IIB"/>
</dbReference>
<dbReference type="Gene3D" id="3.40.1110.10">
    <property type="entry name" value="Calcium-transporting ATPase, cytoplasmic domain N"/>
    <property type="match status" value="1"/>
</dbReference>
<keyword evidence="18" id="KW-1185">Reference proteome</keyword>
<dbReference type="Proteomes" id="UP001341840">
    <property type="component" value="Unassembled WGS sequence"/>
</dbReference>
<dbReference type="Pfam" id="PF13246">
    <property type="entry name" value="Cation_ATPase"/>
    <property type="match status" value="1"/>
</dbReference>
<keyword evidence="7 15" id="KW-0106">Calcium</keyword>
<evidence type="ECO:0000256" key="11">
    <source>
        <dbReference type="ARBA" id="ARBA00022989"/>
    </source>
</evidence>
<feature type="transmembrane region" description="Helical" evidence="15">
    <location>
        <begin position="348"/>
        <end position="369"/>
    </location>
</feature>
<evidence type="ECO:0000313" key="18">
    <source>
        <dbReference type="Proteomes" id="UP001341840"/>
    </source>
</evidence>